<name>A0A3B1AQZ9_9ZZZZ</name>
<dbReference type="InterPro" id="IPR029066">
    <property type="entry name" value="PLP-binding_barrel"/>
</dbReference>
<dbReference type="CDD" id="cd06824">
    <property type="entry name" value="PLPDE_III_Yggs_like"/>
    <property type="match status" value="1"/>
</dbReference>
<dbReference type="PANTHER" id="PTHR10146">
    <property type="entry name" value="PROLINE SYNTHETASE CO-TRANSCRIBED BACTERIAL HOMOLOG PROTEIN"/>
    <property type="match status" value="1"/>
</dbReference>
<dbReference type="PROSITE" id="PS01211">
    <property type="entry name" value="UPF0001"/>
    <property type="match status" value="1"/>
</dbReference>
<evidence type="ECO:0000313" key="3">
    <source>
        <dbReference type="EMBL" id="VAX02264.1"/>
    </source>
</evidence>
<accession>A0A3B1AQZ9</accession>
<dbReference type="PANTHER" id="PTHR10146:SF14">
    <property type="entry name" value="PYRIDOXAL PHOSPHATE HOMEOSTASIS PROTEIN"/>
    <property type="match status" value="1"/>
</dbReference>
<dbReference type="Gene3D" id="3.20.20.10">
    <property type="entry name" value="Alanine racemase"/>
    <property type="match status" value="1"/>
</dbReference>
<keyword evidence="1" id="KW-0663">Pyridoxal phosphate</keyword>
<dbReference type="SUPFAM" id="SSF51419">
    <property type="entry name" value="PLP-binding barrel"/>
    <property type="match status" value="1"/>
</dbReference>
<dbReference type="AlphaFoldDB" id="A0A3B1AQZ9"/>
<feature type="domain" description="Alanine racemase N-terminal" evidence="2">
    <location>
        <begin position="19"/>
        <end position="243"/>
    </location>
</feature>
<evidence type="ECO:0000259" key="2">
    <source>
        <dbReference type="Pfam" id="PF01168"/>
    </source>
</evidence>
<reference evidence="3" key="1">
    <citation type="submission" date="2018-06" db="EMBL/GenBank/DDBJ databases">
        <authorList>
            <person name="Zhirakovskaya E."/>
        </authorList>
    </citation>
    <scope>NUCLEOTIDE SEQUENCE</scope>
</reference>
<dbReference type="InterPro" id="IPR001608">
    <property type="entry name" value="Ala_racemase_N"/>
</dbReference>
<organism evidence="3">
    <name type="scientific">hydrothermal vent metagenome</name>
    <dbReference type="NCBI Taxonomy" id="652676"/>
    <lineage>
        <taxon>unclassified sequences</taxon>
        <taxon>metagenomes</taxon>
        <taxon>ecological metagenomes</taxon>
    </lineage>
</organism>
<protein>
    <submittedName>
        <fullName evidence="3">UPF0001 protein YggS</fullName>
    </submittedName>
</protein>
<gene>
    <name evidence="3" type="ORF">MNBD_GAMMA19-2326</name>
</gene>
<dbReference type="Pfam" id="PF01168">
    <property type="entry name" value="Ala_racemase_N"/>
    <property type="match status" value="1"/>
</dbReference>
<dbReference type="InterPro" id="IPR011078">
    <property type="entry name" value="PyrdxlP_homeostasis"/>
</dbReference>
<dbReference type="HAMAP" id="MF_02087">
    <property type="entry name" value="PLP_homeostasis"/>
    <property type="match status" value="1"/>
</dbReference>
<evidence type="ECO:0000256" key="1">
    <source>
        <dbReference type="ARBA" id="ARBA00022898"/>
    </source>
</evidence>
<proteinExistence type="inferred from homology"/>
<dbReference type="GO" id="GO:0030170">
    <property type="term" value="F:pyridoxal phosphate binding"/>
    <property type="evidence" value="ECO:0007669"/>
    <property type="project" value="InterPro"/>
</dbReference>
<dbReference type="PIRSF" id="PIRSF004848">
    <property type="entry name" value="YBL036c_PLPDEIII"/>
    <property type="match status" value="1"/>
</dbReference>
<dbReference type="NCBIfam" id="TIGR00044">
    <property type="entry name" value="YggS family pyridoxal phosphate-dependent enzyme"/>
    <property type="match status" value="1"/>
</dbReference>
<dbReference type="EMBL" id="UOFV01000300">
    <property type="protein sequence ID" value="VAX02264.1"/>
    <property type="molecule type" value="Genomic_DNA"/>
</dbReference>
<sequence length="251" mass="26987">MPENHLCGKTDIEQRLHKLVARVRLAEKTYGREPGSVQILPVSKTRPAHKLAELTALALPGVGRAFGENYLQEAADKITQLAELNAQWHFIGPIQSNKTQAIAQLFQWVHSVDRIKIARRLNNQRPAGLPPLNVCLQVNVSGETSKSGVSLDALPALASQVATLPNLRLRGLMAIPAASRNMAAQRAAFATVRKAFHSLNLSQAPKMAGPEWDTLSMGMSADLEAAIAEGATIVRIGTGIFGPRAAQATVD</sequence>